<dbReference type="EMBL" id="HBGD01001203">
    <property type="protein sequence ID" value="CAD9077729.1"/>
    <property type="molecule type" value="Transcribed_RNA"/>
</dbReference>
<dbReference type="AlphaFoldDB" id="A0A7S1KMF3"/>
<evidence type="ECO:0000259" key="8">
    <source>
        <dbReference type="Pfam" id="PF25087"/>
    </source>
</evidence>
<evidence type="ECO:0000313" key="9">
    <source>
        <dbReference type="EMBL" id="CAD9077729.1"/>
    </source>
</evidence>
<evidence type="ECO:0000256" key="1">
    <source>
        <dbReference type="ARBA" id="ARBA00004823"/>
    </source>
</evidence>
<dbReference type="Gene3D" id="3.90.550.10">
    <property type="entry name" value="Spore Coat Polysaccharide Biosynthesis Protein SpsA, Chain A"/>
    <property type="match status" value="1"/>
</dbReference>
<keyword evidence="5" id="KW-0547">Nucleotide-binding</keyword>
<keyword evidence="6" id="KW-0342">GTP-binding</keyword>
<dbReference type="Pfam" id="PF00483">
    <property type="entry name" value="NTP_transferase"/>
    <property type="match status" value="1"/>
</dbReference>
<dbReference type="Gene3D" id="2.160.10.10">
    <property type="entry name" value="Hexapeptide repeat proteins"/>
    <property type="match status" value="1"/>
</dbReference>
<sequence length="368" mass="40348">MKALILVGGFGTRLRPLTFTKPKPLVEFVNKGMIMHQIEALVKVGVTEIVLAIAYKPDAMKAEMEKQMEQSGLQDVKITYSHEKEPLGTAGPLALAREHLLADGNETFFVLNADVICEYPFAELLKYHKEKGAEGTIMVTKVDDPSKYGVVVSNENGQIQRFVEKPQIFVGDRINAGLYILQKEVLDRIELKPTSIEREVFPVMAEEGKLFAMDLPGYWMDVGQPKDYLRGLCLYMSAVKPETLRRPSGENADQITILQGVDVHPTAKIGAGSVIGPNVSIGANAVIGEGVRIQRSSIMSGTKIGSFSFIENSIIGWDSKIGKWCRLQNNTILGENVVVSSGCFINGATVCLHKGIKEDLPKEGTIVL</sequence>
<dbReference type="SUPFAM" id="SSF53448">
    <property type="entry name" value="Nucleotide-diphospho-sugar transferases"/>
    <property type="match status" value="1"/>
</dbReference>
<proteinExistence type="inferred from homology"/>
<evidence type="ECO:0000259" key="7">
    <source>
        <dbReference type="Pfam" id="PF00483"/>
    </source>
</evidence>
<gene>
    <name evidence="9" type="ORF">PCOS0759_LOCUS961</name>
</gene>
<reference evidence="9" key="1">
    <citation type="submission" date="2021-01" db="EMBL/GenBank/DDBJ databases">
        <authorList>
            <person name="Corre E."/>
            <person name="Pelletier E."/>
            <person name="Niang G."/>
            <person name="Scheremetjew M."/>
            <person name="Finn R."/>
            <person name="Kale V."/>
            <person name="Holt S."/>
            <person name="Cochrane G."/>
            <person name="Meng A."/>
            <person name="Brown T."/>
            <person name="Cohen L."/>
        </authorList>
    </citation>
    <scope>NUCLEOTIDE SEQUENCE</scope>
    <source>
        <strain evidence="9">WS</strain>
    </source>
</reference>
<dbReference type="GO" id="GO:0009298">
    <property type="term" value="P:GDP-mannose biosynthetic process"/>
    <property type="evidence" value="ECO:0007669"/>
    <property type="project" value="UniProtKB-UniPathway"/>
</dbReference>
<dbReference type="UniPathway" id="UPA00126">
    <property type="reaction ID" value="UER00930"/>
</dbReference>
<protein>
    <recommendedName>
        <fullName evidence="3">mannose-1-phosphate guanylyltransferase</fullName>
        <ecNumber evidence="3">2.7.7.13</ecNumber>
    </recommendedName>
</protein>
<dbReference type="InterPro" id="IPR056729">
    <property type="entry name" value="GMPPB_C"/>
</dbReference>
<accession>A0A7S1KMF3</accession>
<keyword evidence="4" id="KW-0808">Transferase</keyword>
<dbReference type="EC" id="2.7.7.13" evidence="3"/>
<name>A0A7S1KMF3_9EUKA</name>
<dbReference type="PANTHER" id="PTHR22572">
    <property type="entry name" value="SUGAR-1-PHOSPHATE GUANYL TRANSFERASE"/>
    <property type="match status" value="1"/>
</dbReference>
<dbReference type="InterPro" id="IPR050486">
    <property type="entry name" value="Mannose-1P_guanyltransferase"/>
</dbReference>
<organism evidence="9">
    <name type="scientific">Percolomonas cosmopolitus</name>
    <dbReference type="NCBI Taxonomy" id="63605"/>
    <lineage>
        <taxon>Eukaryota</taxon>
        <taxon>Discoba</taxon>
        <taxon>Heterolobosea</taxon>
        <taxon>Tetramitia</taxon>
        <taxon>Eutetramitia</taxon>
        <taxon>Percolomonadidae</taxon>
        <taxon>Percolomonas</taxon>
    </lineage>
</organism>
<dbReference type="GO" id="GO:0005525">
    <property type="term" value="F:GTP binding"/>
    <property type="evidence" value="ECO:0007669"/>
    <property type="project" value="UniProtKB-KW"/>
</dbReference>
<dbReference type="CDD" id="cd06425">
    <property type="entry name" value="M1P_guanylylT_B_like_N"/>
    <property type="match status" value="1"/>
</dbReference>
<evidence type="ECO:0000256" key="5">
    <source>
        <dbReference type="ARBA" id="ARBA00022741"/>
    </source>
</evidence>
<evidence type="ECO:0000256" key="2">
    <source>
        <dbReference type="ARBA" id="ARBA00007274"/>
    </source>
</evidence>
<evidence type="ECO:0000256" key="6">
    <source>
        <dbReference type="ARBA" id="ARBA00023134"/>
    </source>
</evidence>
<dbReference type="GO" id="GO:0004475">
    <property type="term" value="F:mannose-1-phosphate guanylyltransferase (GTP) activity"/>
    <property type="evidence" value="ECO:0007669"/>
    <property type="project" value="UniProtKB-EC"/>
</dbReference>
<dbReference type="Pfam" id="PF25087">
    <property type="entry name" value="GMPPB_C"/>
    <property type="match status" value="1"/>
</dbReference>
<comment type="similarity">
    <text evidence="2">Belongs to the transferase hexapeptide repeat family.</text>
</comment>
<dbReference type="InterPro" id="IPR045233">
    <property type="entry name" value="GMPPB_N"/>
</dbReference>
<comment type="pathway">
    <text evidence="1">Nucleotide-sugar biosynthesis; GDP-alpha-D-mannose biosynthesis; GDP-alpha-D-mannose from alpha-D-mannose 1-phosphate (GTP route): step 1/1.</text>
</comment>
<feature type="domain" description="Mannose-1-phosphate guanyltransferase C-terminal" evidence="8">
    <location>
        <begin position="260"/>
        <end position="365"/>
    </location>
</feature>
<dbReference type="InterPro" id="IPR005835">
    <property type="entry name" value="NTP_transferase_dom"/>
</dbReference>
<evidence type="ECO:0000256" key="4">
    <source>
        <dbReference type="ARBA" id="ARBA00022679"/>
    </source>
</evidence>
<dbReference type="FunFam" id="3.90.550.10:FF:000013">
    <property type="entry name" value="mannose-1-phosphate guanyltransferase beta"/>
    <property type="match status" value="1"/>
</dbReference>
<evidence type="ECO:0000256" key="3">
    <source>
        <dbReference type="ARBA" id="ARBA00012387"/>
    </source>
</evidence>
<dbReference type="InterPro" id="IPR029044">
    <property type="entry name" value="Nucleotide-diphossugar_trans"/>
</dbReference>
<feature type="domain" description="Nucleotidyl transferase" evidence="7">
    <location>
        <begin position="2"/>
        <end position="231"/>
    </location>
</feature>